<accession>A0ABY1FTI6</accession>
<dbReference type="Proteomes" id="UP000199211">
    <property type="component" value="Unassembled WGS sequence"/>
</dbReference>
<comment type="caution">
    <text evidence="1">The sequence shown here is derived from an EMBL/GenBank/DDBJ whole genome shotgun (WGS) entry which is preliminary data.</text>
</comment>
<proteinExistence type="predicted"/>
<evidence type="ECO:0000313" key="2">
    <source>
        <dbReference type="Proteomes" id="UP000199211"/>
    </source>
</evidence>
<sequence>MCKLERIKKERKALERMLLSKQGDSAASEAYKALRPYFDKVDNMNSYYPIGRIRLARLFLESDLSNDKELFSCYGRFANLVEGVEVYS</sequence>
<dbReference type="EMBL" id="FOTV01000025">
    <property type="protein sequence ID" value="SFM06532.1"/>
    <property type="molecule type" value="Genomic_DNA"/>
</dbReference>
<keyword evidence="2" id="KW-1185">Reference proteome</keyword>
<reference evidence="1 2" key="1">
    <citation type="submission" date="2016-10" db="EMBL/GenBank/DDBJ databases">
        <authorList>
            <person name="Varghese N."/>
            <person name="Submissions S."/>
        </authorList>
    </citation>
    <scope>NUCLEOTIDE SEQUENCE [LARGE SCALE GENOMIC DNA]</scope>
    <source>
        <strain evidence="1 2">DSM 26291</strain>
    </source>
</reference>
<protein>
    <submittedName>
        <fullName evidence="1">Uncharacterized protein</fullName>
    </submittedName>
</protein>
<gene>
    <name evidence="1" type="ORF">SAMN04487868_12566</name>
</gene>
<name>A0ABY1FTI6_9GAMM</name>
<dbReference type="RefSeq" id="WP_075194849.1">
    <property type="nucleotide sequence ID" value="NZ_DCAM01000018.1"/>
</dbReference>
<organism evidence="1 2">
    <name type="scientific">Marinobacter salarius</name>
    <dbReference type="NCBI Taxonomy" id="1420917"/>
    <lineage>
        <taxon>Bacteria</taxon>
        <taxon>Pseudomonadati</taxon>
        <taxon>Pseudomonadota</taxon>
        <taxon>Gammaproteobacteria</taxon>
        <taxon>Pseudomonadales</taxon>
        <taxon>Marinobacteraceae</taxon>
        <taxon>Marinobacter</taxon>
    </lineage>
</organism>
<evidence type="ECO:0000313" key="1">
    <source>
        <dbReference type="EMBL" id="SFM06532.1"/>
    </source>
</evidence>